<dbReference type="Pfam" id="PF09754">
    <property type="entry name" value="PAC2"/>
    <property type="match status" value="1"/>
</dbReference>
<dbReference type="InterPro" id="IPR038389">
    <property type="entry name" value="PSMG2_sf"/>
</dbReference>
<evidence type="ECO:0000256" key="3">
    <source>
        <dbReference type="ARBA" id="ARBA00025745"/>
    </source>
</evidence>
<evidence type="ECO:0000313" key="6">
    <source>
        <dbReference type="EMBL" id="KAJ8302827.1"/>
    </source>
</evidence>
<sequence length="242" mass="27524">MFVPSDQRQRKLEEYSLVVPAVSVGNVGQLAADLLISTLWMERIGYIHHQSILPVVGNDPFAHRDSKTCKVVTSCEVYESLEHKLIVVQQRAPFVKGKLSQFRFLASPLMEKELGEVFRSTPLNWQELERRSSFPAPTPAERSENGTSSNEQIYLPGGGIAKSLFEDLSKDLPVIVMSLFCSEGDNAQDGFKMVNYLNDWLKLIYLQPRRGNDGKMMPAQEWKTPVSWKLLYGTRMDQTLFH</sequence>
<name>A0ABQ9EBY0_TEGGR</name>
<protein>
    <recommendedName>
        <fullName evidence="1 4">Proteasome assembly chaperone 2</fullName>
    </recommendedName>
</protein>
<dbReference type="PANTHER" id="PTHR12970">
    <property type="entry name" value="PROTEASOME ASSEMBLY CHAPERONE 2"/>
    <property type="match status" value="1"/>
</dbReference>
<comment type="subunit">
    <text evidence="4">Forms a heterodimer with PSMG1.</text>
</comment>
<evidence type="ECO:0000313" key="7">
    <source>
        <dbReference type="Proteomes" id="UP001217089"/>
    </source>
</evidence>
<feature type="region of interest" description="Disordered" evidence="5">
    <location>
        <begin position="130"/>
        <end position="152"/>
    </location>
</feature>
<comment type="caution">
    <text evidence="6">The sequence shown here is derived from an EMBL/GenBank/DDBJ whole genome shotgun (WGS) entry which is preliminary data.</text>
</comment>
<dbReference type="PIRSF" id="PIRSF010044">
    <property type="entry name" value="UCP010044"/>
    <property type="match status" value="1"/>
</dbReference>
<keyword evidence="7" id="KW-1185">Reference proteome</keyword>
<evidence type="ECO:0000256" key="5">
    <source>
        <dbReference type="SAM" id="MobiDB-lite"/>
    </source>
</evidence>
<evidence type="ECO:0000256" key="2">
    <source>
        <dbReference type="ARBA" id="ARBA00023186"/>
    </source>
</evidence>
<comment type="similarity">
    <text evidence="3 4">Belongs to the PSMG2 family.</text>
</comment>
<dbReference type="PANTHER" id="PTHR12970:SF1">
    <property type="entry name" value="PROTEASOME ASSEMBLY CHAPERONE 2"/>
    <property type="match status" value="1"/>
</dbReference>
<proteinExistence type="inferred from homology"/>
<dbReference type="InterPro" id="IPR016562">
    <property type="entry name" value="Proteasome_assmbl_chp_2_euk"/>
</dbReference>
<dbReference type="EMBL" id="JARBDR010000917">
    <property type="protein sequence ID" value="KAJ8302827.1"/>
    <property type="molecule type" value="Genomic_DNA"/>
</dbReference>
<accession>A0ABQ9EBY0</accession>
<dbReference type="Gene3D" id="3.40.50.10900">
    <property type="entry name" value="PAC-like subunit"/>
    <property type="match status" value="1"/>
</dbReference>
<evidence type="ECO:0000256" key="1">
    <source>
        <dbReference type="ARBA" id="ARBA00019186"/>
    </source>
</evidence>
<comment type="function">
    <text evidence="4">Chaperone protein which promotes assembly of the 20S proteasome as part of a heterodimer with PSMG1.</text>
</comment>
<gene>
    <name evidence="6" type="ORF">KUTeg_019223</name>
</gene>
<organism evidence="6 7">
    <name type="scientific">Tegillarca granosa</name>
    <name type="common">Malaysian cockle</name>
    <name type="synonym">Anadara granosa</name>
    <dbReference type="NCBI Taxonomy" id="220873"/>
    <lineage>
        <taxon>Eukaryota</taxon>
        <taxon>Metazoa</taxon>
        <taxon>Spiralia</taxon>
        <taxon>Lophotrochozoa</taxon>
        <taxon>Mollusca</taxon>
        <taxon>Bivalvia</taxon>
        <taxon>Autobranchia</taxon>
        <taxon>Pteriomorphia</taxon>
        <taxon>Arcoida</taxon>
        <taxon>Arcoidea</taxon>
        <taxon>Arcidae</taxon>
        <taxon>Tegillarca</taxon>
    </lineage>
</organism>
<keyword evidence="2 4" id="KW-0143">Chaperone</keyword>
<evidence type="ECO:0000256" key="4">
    <source>
        <dbReference type="PIRNR" id="PIRNR010044"/>
    </source>
</evidence>
<reference evidence="6 7" key="1">
    <citation type="submission" date="2022-12" db="EMBL/GenBank/DDBJ databases">
        <title>Chromosome-level genome of Tegillarca granosa.</title>
        <authorList>
            <person name="Kim J."/>
        </authorList>
    </citation>
    <scope>NUCLEOTIDE SEQUENCE [LARGE SCALE GENOMIC DNA]</scope>
    <source>
        <strain evidence="6">Teg-2019</strain>
        <tissue evidence="6">Adductor muscle</tissue>
    </source>
</reference>
<dbReference type="Proteomes" id="UP001217089">
    <property type="component" value="Unassembled WGS sequence"/>
</dbReference>
<dbReference type="InterPro" id="IPR019151">
    <property type="entry name" value="Proteasome_assmbl_chaperone_2"/>
</dbReference>